<protein>
    <submittedName>
        <fullName evidence="2">Uncharacterized protein</fullName>
    </submittedName>
</protein>
<evidence type="ECO:0000256" key="1">
    <source>
        <dbReference type="SAM" id="MobiDB-lite"/>
    </source>
</evidence>
<evidence type="ECO:0000313" key="2">
    <source>
        <dbReference type="EMBL" id="KAG9241135.1"/>
    </source>
</evidence>
<evidence type="ECO:0000313" key="3">
    <source>
        <dbReference type="Proteomes" id="UP000887226"/>
    </source>
</evidence>
<dbReference type="EMBL" id="MU254265">
    <property type="protein sequence ID" value="KAG9241135.1"/>
    <property type="molecule type" value="Genomic_DNA"/>
</dbReference>
<accession>A0A9P7YWP4</accession>
<name>A0A9P7YWP4_9HELO</name>
<sequence length="303" mass="33844">MTHRAPTRRFDRCKSWPHDTARAVLDKSLSHRITREIQEREKLNVIDKWYTVCGVGTWLAAYSARGYREYGIIPELSQWLSSFNGVGLVGPRTYLAHSVIYIAILVFCYEYRKQALHGIGIGRQHTCHPTTSHYSTHLLTHLLRPLLENAAVAAAGIKAGAVRVVWACSQVVDLQTPDLRRFTSAVKDLEGLERKSHCLNSKIGNWFLAERVCTQTHGPSEHPKYSSAQIRSDTTHVHPLLHPAIKGTYTELWAGLSPDLGMQHAARIPWGRVHLAPRAEPGSAMKGPDADEEGSGFAGESWE</sequence>
<reference evidence="2" key="1">
    <citation type="journal article" date="2021" name="IMA Fungus">
        <title>Genomic characterization of three marine fungi, including Emericellopsis atlantica sp. nov. with signatures of a generalist lifestyle and marine biomass degradation.</title>
        <authorList>
            <person name="Hagestad O.C."/>
            <person name="Hou L."/>
            <person name="Andersen J.H."/>
            <person name="Hansen E.H."/>
            <person name="Altermark B."/>
            <person name="Li C."/>
            <person name="Kuhnert E."/>
            <person name="Cox R.J."/>
            <person name="Crous P.W."/>
            <person name="Spatafora J.W."/>
            <person name="Lail K."/>
            <person name="Amirebrahimi M."/>
            <person name="Lipzen A."/>
            <person name="Pangilinan J."/>
            <person name="Andreopoulos W."/>
            <person name="Hayes R.D."/>
            <person name="Ng V."/>
            <person name="Grigoriev I.V."/>
            <person name="Jackson S.A."/>
            <person name="Sutton T.D.S."/>
            <person name="Dobson A.D.W."/>
            <person name="Rama T."/>
        </authorList>
    </citation>
    <scope>NUCLEOTIDE SEQUENCE</scope>
    <source>
        <strain evidence="2">TRa3180A</strain>
    </source>
</reference>
<proteinExistence type="predicted"/>
<feature type="region of interest" description="Disordered" evidence="1">
    <location>
        <begin position="279"/>
        <end position="303"/>
    </location>
</feature>
<organism evidence="2 3">
    <name type="scientific">Calycina marina</name>
    <dbReference type="NCBI Taxonomy" id="1763456"/>
    <lineage>
        <taxon>Eukaryota</taxon>
        <taxon>Fungi</taxon>
        <taxon>Dikarya</taxon>
        <taxon>Ascomycota</taxon>
        <taxon>Pezizomycotina</taxon>
        <taxon>Leotiomycetes</taxon>
        <taxon>Helotiales</taxon>
        <taxon>Pezizellaceae</taxon>
        <taxon>Calycina</taxon>
    </lineage>
</organism>
<dbReference type="Proteomes" id="UP000887226">
    <property type="component" value="Unassembled WGS sequence"/>
</dbReference>
<keyword evidence="3" id="KW-1185">Reference proteome</keyword>
<dbReference type="OrthoDB" id="191139at2759"/>
<comment type="caution">
    <text evidence="2">The sequence shown here is derived from an EMBL/GenBank/DDBJ whole genome shotgun (WGS) entry which is preliminary data.</text>
</comment>
<dbReference type="AlphaFoldDB" id="A0A9P7YWP4"/>
<gene>
    <name evidence="2" type="ORF">BJ878DRAFT_483221</name>
</gene>